<sequence length="1220" mass="134810">MARKDDDFVFTIDDDDVVSDDGGAEDALESAKLAGKGQKRKYTEDPDLHVLPKGVVSKKAKKDKKKGKKATPEPEEEQPEMIKPGEDVDGNDDIASDFEFAVGDIDTGVVEDFDGWGLSAEKQEAAARTSTAVDVDEIIERRRNKKSDAAKRQKEEAAESDAEEEADFTGFGDDDELLADDGFGMGAGSDTESEVEGDDDEEDGSDNEASGDENDDSAEANDNSDAESVASEVEHPDDATQSDDEPASDKEDAEEARKAAAFFAPEEDEPVKKGKKGGKLTGSFQSMSLSRPILRGLAAIGFAEPTPIQMKTIPIAVAGKDLVGGAETGSGKTAAFLIPILERLLYRPKKVPTTRVAILMPTRELAVQCFNVATKLASFTDITFAQMVGGFSMREQEAVLKTRPDVVIATPGRFIDHMTNSASFQVEHLEILVLDEADRMLEEGFESQLNEILTTIPKSRQTMLFSATMTSSVDKLVRVGMDKPVRLMVDAKKQTVAGLTQEFIRLRLGKEDRRLAYLMYLCDKIYTERVIIFFRQKKEAHRVRVVFALCGLKASELHGNMSQEQRIQAVEAFRSGASSYLLATDVASRGLDIKNVATVINYEAPQSHEIYLHRVGRTARAGRSGRACTLAAEPDRKIVKQAVKTSREQGAKVVSRQVPAEEADKWIQKIKDLEDEIEEVLKEEKEERVLSITERDLKRGENLIRHEDEIKSRPKRTWFETEKEKAAEREKGAQALNNTTGGSVKKKQKLSHKDKKKLEAKDDRLEGKQWKKGKADRGLTTAKSKEKNAHIKAKTKKAAVVTDGGWCGSCRRTTYNVRSPHLISPLQTERHVCSVQAAVSSASKQRNVSGGSCQEGPPFEPSRVAGISRVDEKPLKFLETRSRHRLLTSSLVAPSPTPVPFAAPQADRRDPANATEAAPVYNPCELELRYRLSVLRPLWQLSVSPRNREHPSRVSSLHKWDCQHATPSTMASAQQPIKSNGAAVRPANDEEEQENIFLLRPRLPRPRFPLLYAPAPAHMYGALQRILPPGRPRRLRSPLLRAKHQVWRRAGYGHRSLYHILPACVPRAGFPALEHRLPRPNLPGLGQSLHAHWVLFTFCALNETFFIALYLLSFSSPYLSPTLFADASNPSTLNPGTPAAPKPSLFFPSPFSAGAMEAARANKMDSTVPWICMIISAPIMLGKQIINVVQMKKAASWLAEGDRAARKAQGLPRKLSKKTQ</sequence>
<keyword evidence="2" id="KW-1185">Reference proteome</keyword>
<protein>
    <submittedName>
        <fullName evidence="1">Uncharacterized protein</fullName>
    </submittedName>
</protein>
<organism evidence="1 2">
    <name type="scientific">Boeremia exigua</name>
    <dbReference type="NCBI Taxonomy" id="749465"/>
    <lineage>
        <taxon>Eukaryota</taxon>
        <taxon>Fungi</taxon>
        <taxon>Dikarya</taxon>
        <taxon>Ascomycota</taxon>
        <taxon>Pezizomycotina</taxon>
        <taxon>Dothideomycetes</taxon>
        <taxon>Pleosporomycetidae</taxon>
        <taxon>Pleosporales</taxon>
        <taxon>Pleosporineae</taxon>
        <taxon>Didymellaceae</taxon>
        <taxon>Boeremia</taxon>
    </lineage>
</organism>
<name>A0ACC2I863_9PLEO</name>
<proteinExistence type="predicted"/>
<evidence type="ECO:0000313" key="2">
    <source>
        <dbReference type="Proteomes" id="UP001153331"/>
    </source>
</evidence>
<accession>A0ACC2I863</accession>
<dbReference type="EMBL" id="JAPHNI010000411">
    <property type="protein sequence ID" value="KAJ8111378.1"/>
    <property type="molecule type" value="Genomic_DNA"/>
</dbReference>
<gene>
    <name evidence="1" type="ORF">OPT61_g6017</name>
</gene>
<dbReference type="Proteomes" id="UP001153331">
    <property type="component" value="Unassembled WGS sequence"/>
</dbReference>
<evidence type="ECO:0000313" key="1">
    <source>
        <dbReference type="EMBL" id="KAJ8111378.1"/>
    </source>
</evidence>
<comment type="caution">
    <text evidence="1">The sequence shown here is derived from an EMBL/GenBank/DDBJ whole genome shotgun (WGS) entry which is preliminary data.</text>
</comment>
<reference evidence="1" key="1">
    <citation type="submission" date="2022-11" db="EMBL/GenBank/DDBJ databases">
        <title>Genome Sequence of Boeremia exigua.</title>
        <authorList>
            <person name="Buettner E."/>
        </authorList>
    </citation>
    <scope>NUCLEOTIDE SEQUENCE</scope>
    <source>
        <strain evidence="1">CU02</strain>
    </source>
</reference>